<keyword evidence="2" id="KW-1133">Transmembrane helix</keyword>
<reference evidence="4" key="1">
    <citation type="submission" date="2020-06" db="EMBL/GenBank/DDBJ databases">
        <authorList>
            <person name="Onetto C."/>
        </authorList>
    </citation>
    <scope>NUCLEOTIDE SEQUENCE</scope>
</reference>
<evidence type="ECO:0000256" key="1">
    <source>
        <dbReference type="SAM" id="MobiDB-lite"/>
    </source>
</evidence>
<feature type="compositionally biased region" description="Basic and acidic residues" evidence="1">
    <location>
        <begin position="101"/>
        <end position="110"/>
    </location>
</feature>
<dbReference type="EMBL" id="CAIJEO010000008">
    <property type="protein sequence ID" value="CAD0098039.1"/>
    <property type="molecule type" value="Genomic_DNA"/>
</dbReference>
<comment type="caution">
    <text evidence="4">The sequence shown here is derived from an EMBL/GenBank/DDBJ whole genome shotgun (WGS) entry which is preliminary data.</text>
</comment>
<keyword evidence="5" id="KW-1185">Reference proteome</keyword>
<gene>
    <name evidence="4" type="ORF">AWRI4233_LOCUS6863</name>
</gene>
<sequence length="575" mass="62142">MSAVHDDDTDYSDLDEEAPSAAPASRHPSGPKNRERLSERTPLLSTSPPPPAYADVTRLYGTPPYVARNESSSFQPDQARYQDATTSAHTPTEEPQSMGDPGRDPEDGKKLTKRRNILTNRKALACLVLVLACSLIGLVTVTTIKHDKSQDSWSGTDALHRVTETTALPPADGFPHYWRCNYGHVSDPSTFSFEFPRSFSFVEITEGAHNPSGDVSGQVRVSLGEADQKDPLMVELRVAKSAAAQNSHFQVDYTGESLRLNVPASSPSYERACMEIDLNIWIRPGTQLEHLEIATEHLDIRIEPGLFPPSLETPPSGQGSAYYISNSTDFITVAGSLSAAYWESGRETRIDTVSGSISGRFALKDVLSVKTVSGNVNIDVEPKAESPTDPRPASFSAVTTSGSIKAVFPMSDTIAEIPPRLYHTKVDSRSGSVRGNYIHGINTDITTSSGSIDVNVLPYSTNSTGSWLRTESAVGGIHVNVLPSYEDPHHVMGYLRSIHKTKSGSLHVKYPQQWEGKIEAVTMSGSVKLRGKDVEVLKRWSGPVGAHVVARKGKAGSAIDLSTSSGSVDATIGEL</sequence>
<dbReference type="Pfam" id="PF13349">
    <property type="entry name" value="DUF4097"/>
    <property type="match status" value="1"/>
</dbReference>
<evidence type="ECO:0000256" key="2">
    <source>
        <dbReference type="SAM" id="Phobius"/>
    </source>
</evidence>
<feature type="region of interest" description="Disordered" evidence="1">
    <location>
        <begin position="1"/>
        <end position="110"/>
    </location>
</feature>
<keyword evidence="2" id="KW-0472">Membrane</keyword>
<proteinExistence type="predicted"/>
<feature type="compositionally biased region" description="Polar residues" evidence="1">
    <location>
        <begin position="83"/>
        <end position="95"/>
    </location>
</feature>
<feature type="transmembrane region" description="Helical" evidence="2">
    <location>
        <begin position="123"/>
        <end position="144"/>
    </location>
</feature>
<evidence type="ECO:0000313" key="4">
    <source>
        <dbReference type="EMBL" id="CAD0098039.1"/>
    </source>
</evidence>
<evidence type="ECO:0000313" key="5">
    <source>
        <dbReference type="Proteomes" id="UP000714618"/>
    </source>
</evidence>
<feature type="domain" description="DUF4097" evidence="3">
    <location>
        <begin position="367"/>
        <end position="532"/>
    </location>
</feature>
<accession>A0A9N8K6E3</accession>
<name>A0A9N8K6E3_9PEZI</name>
<feature type="compositionally biased region" description="Acidic residues" evidence="1">
    <location>
        <begin position="7"/>
        <end position="18"/>
    </location>
</feature>
<evidence type="ECO:0000259" key="3">
    <source>
        <dbReference type="Pfam" id="PF13349"/>
    </source>
</evidence>
<dbReference type="AlphaFoldDB" id="A0A9N8K6E3"/>
<organism evidence="4 5">
    <name type="scientific">Aureobasidium mustum</name>
    <dbReference type="NCBI Taxonomy" id="2773714"/>
    <lineage>
        <taxon>Eukaryota</taxon>
        <taxon>Fungi</taxon>
        <taxon>Dikarya</taxon>
        <taxon>Ascomycota</taxon>
        <taxon>Pezizomycotina</taxon>
        <taxon>Dothideomycetes</taxon>
        <taxon>Dothideomycetidae</taxon>
        <taxon>Dothideales</taxon>
        <taxon>Saccotheciaceae</taxon>
        <taxon>Aureobasidium</taxon>
    </lineage>
</organism>
<protein>
    <recommendedName>
        <fullName evidence="3">DUF4097 domain-containing protein</fullName>
    </recommendedName>
</protein>
<keyword evidence="2" id="KW-0812">Transmembrane</keyword>
<dbReference type="InterPro" id="IPR025164">
    <property type="entry name" value="Toastrack_DUF4097"/>
</dbReference>
<dbReference type="Proteomes" id="UP000714618">
    <property type="component" value="Unassembled WGS sequence"/>
</dbReference>
<dbReference type="OrthoDB" id="3539644at2759"/>